<sequence>MSTNTEIKARVGSLDELHPRVASLSDAAPEYLTQDDTVFTCPNGRLKLRVLDDGHGVLIFYRRSDELGPKPSFYVHSATADPDGLRQVLSLAYGESGRVRKQRTVFRAGHTAIHLDRVEGLGEFLELEVTVGDVLDAEAAIAEARRLMSVLGIDEAALVKGAYLDLLQREAHQG</sequence>
<dbReference type="AlphaFoldDB" id="A0A2V5ILP5"/>
<dbReference type="Gene3D" id="2.40.320.10">
    <property type="entry name" value="Hypothetical Protein Pfu-838710-001"/>
    <property type="match status" value="1"/>
</dbReference>
<protein>
    <submittedName>
        <fullName evidence="2">Adenylate cyclase</fullName>
    </submittedName>
</protein>
<proteinExistence type="predicted"/>
<dbReference type="Pfam" id="PF01928">
    <property type="entry name" value="CYTH"/>
    <property type="match status" value="1"/>
</dbReference>
<dbReference type="RefSeq" id="WP_110486253.1">
    <property type="nucleotide sequence ID" value="NZ_QJVC01000020.1"/>
</dbReference>
<dbReference type="PANTHER" id="PTHR21028">
    <property type="entry name" value="SI:CH211-156B7.4"/>
    <property type="match status" value="1"/>
</dbReference>
<evidence type="ECO:0000313" key="2">
    <source>
        <dbReference type="EMBL" id="PYI37525.1"/>
    </source>
</evidence>
<dbReference type="CDD" id="cd07890">
    <property type="entry name" value="CYTH-like_AC_IV-like"/>
    <property type="match status" value="1"/>
</dbReference>
<organism evidence="2 3">
    <name type="scientific">Arthrobacter psychrolactophilus</name>
    <dbReference type="NCBI Taxonomy" id="92442"/>
    <lineage>
        <taxon>Bacteria</taxon>
        <taxon>Bacillati</taxon>
        <taxon>Actinomycetota</taxon>
        <taxon>Actinomycetes</taxon>
        <taxon>Micrococcales</taxon>
        <taxon>Micrococcaceae</taxon>
        <taxon>Arthrobacter</taxon>
    </lineage>
</organism>
<feature type="domain" description="CYTH" evidence="1">
    <location>
        <begin position="2"/>
        <end position="169"/>
    </location>
</feature>
<dbReference type="PROSITE" id="PS51707">
    <property type="entry name" value="CYTH"/>
    <property type="match status" value="1"/>
</dbReference>
<name>A0A2V5ILP5_9MICC</name>
<keyword evidence="3" id="KW-1185">Reference proteome</keyword>
<dbReference type="InterPro" id="IPR008173">
    <property type="entry name" value="Adenylyl_cyclase_CyaB"/>
</dbReference>
<dbReference type="InterPro" id="IPR023577">
    <property type="entry name" value="CYTH_domain"/>
</dbReference>
<dbReference type="SUPFAM" id="SSF55154">
    <property type="entry name" value="CYTH-like phosphatases"/>
    <property type="match status" value="1"/>
</dbReference>
<dbReference type="EMBL" id="QJVC01000020">
    <property type="protein sequence ID" value="PYI37525.1"/>
    <property type="molecule type" value="Genomic_DNA"/>
</dbReference>
<accession>A0A2V5ILP5</accession>
<dbReference type="InterPro" id="IPR033469">
    <property type="entry name" value="CYTH-like_dom_sf"/>
</dbReference>
<gene>
    <name evidence="2" type="ORF">CVS30_14710</name>
</gene>
<dbReference type="Proteomes" id="UP000247980">
    <property type="component" value="Unassembled WGS sequence"/>
</dbReference>
<comment type="caution">
    <text evidence="2">The sequence shown here is derived from an EMBL/GenBank/DDBJ whole genome shotgun (WGS) entry which is preliminary data.</text>
</comment>
<dbReference type="OrthoDB" id="9795347at2"/>
<evidence type="ECO:0000313" key="3">
    <source>
        <dbReference type="Proteomes" id="UP000247980"/>
    </source>
</evidence>
<dbReference type="PANTHER" id="PTHR21028:SF2">
    <property type="entry name" value="CYTH DOMAIN-CONTAINING PROTEIN"/>
    <property type="match status" value="1"/>
</dbReference>
<evidence type="ECO:0000259" key="1">
    <source>
        <dbReference type="PROSITE" id="PS51707"/>
    </source>
</evidence>
<dbReference type="SMART" id="SM01118">
    <property type="entry name" value="CYTH"/>
    <property type="match status" value="1"/>
</dbReference>
<reference evidence="2 3" key="1">
    <citation type="submission" date="2018-05" db="EMBL/GenBank/DDBJ databases">
        <title>Genetic diversity of glacier-inhabiting Cryobacterium bacteria in China and description of Cryobacterium mengkeensis sp. nov. and Arthrobacter glacialis sp. nov.</title>
        <authorList>
            <person name="Liu Q."/>
            <person name="Xin Y.-H."/>
        </authorList>
    </citation>
    <scope>NUCLEOTIDE SEQUENCE [LARGE SCALE GENOMIC DNA]</scope>
    <source>
        <strain evidence="2 3">B7</strain>
    </source>
</reference>